<dbReference type="SUPFAM" id="SSF55154">
    <property type="entry name" value="CYTH-like phosphatases"/>
    <property type="match status" value="1"/>
</dbReference>
<dbReference type="SMART" id="SM01118">
    <property type="entry name" value="CYTH"/>
    <property type="match status" value="1"/>
</dbReference>
<dbReference type="EMBL" id="JAENBP010000002">
    <property type="protein sequence ID" value="MBJ8349418.1"/>
    <property type="molecule type" value="Genomic_DNA"/>
</dbReference>
<dbReference type="InterPro" id="IPR023577">
    <property type="entry name" value="CYTH_domain"/>
</dbReference>
<proteinExistence type="predicted"/>
<dbReference type="Proteomes" id="UP000644875">
    <property type="component" value="Unassembled WGS sequence"/>
</dbReference>
<dbReference type="RefSeq" id="WP_199567346.1">
    <property type="nucleotide sequence ID" value="NZ_JAENBP010000002.1"/>
</dbReference>
<dbReference type="CDD" id="cd07762">
    <property type="entry name" value="CYTH-like_Pase_1"/>
    <property type="match status" value="1"/>
</dbReference>
<organism evidence="2 3">
    <name type="scientific">Streptococcus zalophi</name>
    <dbReference type="NCBI Taxonomy" id="640031"/>
    <lineage>
        <taxon>Bacteria</taxon>
        <taxon>Bacillati</taxon>
        <taxon>Bacillota</taxon>
        <taxon>Bacilli</taxon>
        <taxon>Lactobacillales</taxon>
        <taxon>Streptococcaceae</taxon>
        <taxon>Streptococcus</taxon>
    </lineage>
</organism>
<evidence type="ECO:0000313" key="3">
    <source>
        <dbReference type="Proteomes" id="UP000644875"/>
    </source>
</evidence>
<evidence type="ECO:0000313" key="2">
    <source>
        <dbReference type="EMBL" id="MBJ8349418.1"/>
    </source>
</evidence>
<keyword evidence="3" id="KW-1185">Reference proteome</keyword>
<dbReference type="InterPro" id="IPR009195">
    <property type="entry name" value="Uncharacterised_YjbK"/>
</dbReference>
<protein>
    <submittedName>
        <fullName evidence="2">CYTH domain-containing protein</fullName>
    </submittedName>
</protein>
<reference evidence="2 3" key="1">
    <citation type="journal article" date="2021" name="Int. J. Syst. Evol. Microbiol.">
        <title>Streptococcus vicugnae sp. nov., isolated from faeces of alpacas (Vicugna pacos) and cattle (Bos taurus), Streptococcus zalophi sp. nov., and Streptococcus pacificus sp. nov., isolated from respiratory tract of California sea lions (Zalophus californianus).</title>
        <authorList>
            <person name="Volokhov D.V."/>
            <person name="Zagorodnyaya T.A."/>
            <person name="Shen Z."/>
            <person name="Blom J."/>
            <person name="Furtak V.A."/>
            <person name="Eisenberg T."/>
            <person name="Fan P."/>
            <person name="Jeong K.C."/>
            <person name="Gao Y."/>
            <person name="Zhang S."/>
            <person name="Amselle M."/>
        </authorList>
    </citation>
    <scope>NUCLEOTIDE SEQUENCE [LARGE SCALE GENOMIC DNA]</scope>
    <source>
        <strain evidence="3">CSL7508-lung</strain>
    </source>
</reference>
<gene>
    <name evidence="2" type="ORF">JHK64_02065</name>
</gene>
<dbReference type="Gene3D" id="2.40.320.10">
    <property type="entry name" value="Hypothetical Protein Pfu-838710-001"/>
    <property type="match status" value="1"/>
</dbReference>
<dbReference type="AlphaFoldDB" id="A0A934P9D8"/>
<dbReference type="PANTHER" id="PTHR34948:SF2">
    <property type="entry name" value="TRIPHOSPHATE TUNNEL METALLOENZYME 3"/>
    <property type="match status" value="1"/>
</dbReference>
<accession>A0A934P9D8</accession>
<feature type="domain" description="CYTH" evidence="1">
    <location>
        <begin position="3"/>
        <end position="189"/>
    </location>
</feature>
<comment type="caution">
    <text evidence="2">The sequence shown here is derived from an EMBL/GenBank/DDBJ whole genome shotgun (WGS) entry which is preliminary data.</text>
</comment>
<dbReference type="PIRSF" id="PIRSF012526">
    <property type="entry name" value="CYTH_UCP012526"/>
    <property type="match status" value="1"/>
</dbReference>
<evidence type="ECO:0000259" key="1">
    <source>
        <dbReference type="PROSITE" id="PS51707"/>
    </source>
</evidence>
<name>A0A934P9D8_9STRE</name>
<dbReference type="PROSITE" id="PS51707">
    <property type="entry name" value="CYTH"/>
    <property type="match status" value="1"/>
</dbReference>
<dbReference type="PANTHER" id="PTHR34948">
    <property type="entry name" value="OS08G0299200 PROTEIN"/>
    <property type="match status" value="1"/>
</dbReference>
<sequence length="189" mass="22167">MNHLEIEYKTLLSKEEFQALDKLFAHIPIVTQTNYYIDNPNQEIKKQKMSLRIRTYQNSAEMTLKVPQKIGNYEYNLPLTLNQAKELITDFKIPNSKIKNILDNTKIDLSTIKVWGALTTKRRETKLEIGLLALDHNTYEDNSDYELELEVSDAKKGKSDFDSFLEQHHIQFKYAKSKVARVYHYLHGN</sequence>
<dbReference type="InterPro" id="IPR033469">
    <property type="entry name" value="CYTH-like_dom_sf"/>
</dbReference>
<dbReference type="Pfam" id="PF01928">
    <property type="entry name" value="CYTH"/>
    <property type="match status" value="1"/>
</dbReference>